<gene>
    <name evidence="2" type="ORF">OS493_021762</name>
</gene>
<dbReference type="EMBL" id="MU825410">
    <property type="protein sequence ID" value="KAJ7390871.1"/>
    <property type="molecule type" value="Genomic_DNA"/>
</dbReference>
<proteinExistence type="predicted"/>
<name>A0A9W9ZZT6_9CNID</name>
<protein>
    <submittedName>
        <fullName evidence="2">Uncharacterized protein</fullName>
    </submittedName>
</protein>
<evidence type="ECO:0000256" key="1">
    <source>
        <dbReference type="SAM" id="MobiDB-lite"/>
    </source>
</evidence>
<dbReference type="AlphaFoldDB" id="A0A9W9ZZT6"/>
<keyword evidence="3" id="KW-1185">Reference proteome</keyword>
<organism evidence="2 3">
    <name type="scientific">Desmophyllum pertusum</name>
    <dbReference type="NCBI Taxonomy" id="174260"/>
    <lineage>
        <taxon>Eukaryota</taxon>
        <taxon>Metazoa</taxon>
        <taxon>Cnidaria</taxon>
        <taxon>Anthozoa</taxon>
        <taxon>Hexacorallia</taxon>
        <taxon>Scleractinia</taxon>
        <taxon>Caryophylliina</taxon>
        <taxon>Caryophylliidae</taxon>
        <taxon>Desmophyllum</taxon>
    </lineage>
</organism>
<evidence type="ECO:0000313" key="2">
    <source>
        <dbReference type="EMBL" id="KAJ7390871.1"/>
    </source>
</evidence>
<feature type="compositionally biased region" description="Polar residues" evidence="1">
    <location>
        <begin position="84"/>
        <end position="95"/>
    </location>
</feature>
<feature type="region of interest" description="Disordered" evidence="1">
    <location>
        <begin position="84"/>
        <end position="104"/>
    </location>
</feature>
<comment type="caution">
    <text evidence="2">The sequence shown here is derived from an EMBL/GenBank/DDBJ whole genome shotgun (WGS) entry which is preliminary data.</text>
</comment>
<evidence type="ECO:0000313" key="3">
    <source>
        <dbReference type="Proteomes" id="UP001163046"/>
    </source>
</evidence>
<sequence>MAEKNRFEELSAVEIQELLDNAIPNSTKRATQFGMKIFNAPRTTPLTTPGKENASALVETVETAQMPRSAAPVLVQHNQFSTFSSYSGSEDNTPQAHGAQHPQPYNFHNCNIQIYNNFGGPSSH</sequence>
<dbReference type="Proteomes" id="UP001163046">
    <property type="component" value="Unassembled WGS sequence"/>
</dbReference>
<accession>A0A9W9ZZT6</accession>
<reference evidence="2" key="1">
    <citation type="submission" date="2023-01" db="EMBL/GenBank/DDBJ databases">
        <title>Genome assembly of the deep-sea coral Lophelia pertusa.</title>
        <authorList>
            <person name="Herrera S."/>
            <person name="Cordes E."/>
        </authorList>
    </citation>
    <scope>NUCLEOTIDE SEQUENCE</scope>
    <source>
        <strain evidence="2">USNM1676648</strain>
        <tissue evidence="2">Polyp</tissue>
    </source>
</reference>